<feature type="compositionally biased region" description="Basic and acidic residues" evidence="1">
    <location>
        <begin position="524"/>
        <end position="593"/>
    </location>
</feature>
<comment type="caution">
    <text evidence="2">The sequence shown here is derived from an EMBL/GenBank/DDBJ whole genome shotgun (WGS) entry which is preliminary data.</text>
</comment>
<dbReference type="Proteomes" id="UP000823935">
    <property type="component" value="Unassembled WGS sequence"/>
</dbReference>
<name>A0A9D1EPP3_9FIRM</name>
<organism evidence="2 3">
    <name type="scientific">Candidatus Limivivens intestinipullorum</name>
    <dbReference type="NCBI Taxonomy" id="2840858"/>
    <lineage>
        <taxon>Bacteria</taxon>
        <taxon>Bacillati</taxon>
        <taxon>Bacillota</taxon>
        <taxon>Clostridia</taxon>
        <taxon>Lachnospirales</taxon>
        <taxon>Lachnospiraceae</taxon>
        <taxon>Lachnospiraceae incertae sedis</taxon>
        <taxon>Candidatus Limivivens</taxon>
    </lineage>
</organism>
<gene>
    <name evidence="2" type="ORF">IAB44_00370</name>
</gene>
<reference evidence="2" key="1">
    <citation type="submission" date="2020-10" db="EMBL/GenBank/DDBJ databases">
        <authorList>
            <person name="Gilroy R."/>
        </authorList>
    </citation>
    <scope>NUCLEOTIDE SEQUENCE</scope>
    <source>
        <strain evidence="2">CHK190-19873</strain>
    </source>
</reference>
<dbReference type="PANTHER" id="PTHR36848">
    <property type="entry name" value="DNA-BINDING PROTEIN (PUTATIVE SECRETED PROTEIN)-RELATED"/>
    <property type="match status" value="1"/>
</dbReference>
<feature type="region of interest" description="Disordered" evidence="1">
    <location>
        <begin position="524"/>
        <end position="598"/>
    </location>
</feature>
<proteinExistence type="predicted"/>
<dbReference type="PANTHER" id="PTHR36848:SF2">
    <property type="entry name" value="SECRETED PROTEIN"/>
    <property type="match status" value="1"/>
</dbReference>
<evidence type="ECO:0000313" key="3">
    <source>
        <dbReference type="Proteomes" id="UP000823935"/>
    </source>
</evidence>
<dbReference type="InterPro" id="IPR053161">
    <property type="entry name" value="Ulvan_degrading_GH"/>
</dbReference>
<evidence type="ECO:0000256" key="1">
    <source>
        <dbReference type="SAM" id="MobiDB-lite"/>
    </source>
</evidence>
<dbReference type="EMBL" id="DVIQ01000003">
    <property type="protein sequence ID" value="HIS29997.1"/>
    <property type="molecule type" value="Genomic_DNA"/>
</dbReference>
<feature type="compositionally biased region" description="Basic and acidic residues" evidence="1">
    <location>
        <begin position="816"/>
        <end position="827"/>
    </location>
</feature>
<sequence>MLYKQKESPALTKELFQNPGCEYRGTPFWAWNCRVTEEDTDRILEDLKSMGMGGSHLHSRTGMDIPYLSDAFMKQIRYANQKAKELGMLTWLYDEDRFPSGAAGGLVTKERALRQKYLVFSPEPLEENRDRCLLARYEVTLEQGCLKAYRMLEEGTSERRRAENSRIWYLYREIAGDNPWFNNQAYVDTLNPKAIDRFLEITHEAYFRALGEEFGKSVPAIFTDEPQFSSKNTLGFAGEETRMTLPWTDDFALTYREAYGTDFFAGFPECVWELPNGKASAARYRYHDHLCDRFVRAFADRIGAWCRAHGILLTGHLMQEPTLESQTGSVGEAMRSYRSFDIPGIDMLYDSRELNTAKQAQSAVRQYGREGMLSELYGVTGWEFDFRGHKLAGDWQAALGVTVRVHHLTWTSMAGEAKRDYPASIGYQSPWYREYPLIEDYFARLNTALTRGVPVVKVAVIHPIESYWLYWGTREQTQEKREEMDRNFRELTEWLLLGQIDFDFISEALWPELTPDEKLLEAGERAAETERAADRERAAETERAAVRERAAETERAAVRERTEETKRAAVRERTAETKRAADRERTAKTERVAGRGQMPADGTSAFMVGKMMYDTILVPNCVTLRRSTLRRLEAFKRSGGRVIFAGEIPRLTDAKESGESAELAKKCEQIPFSKCGVLEALQTDRLVDVRDSRGARAENLLYQMRRDGKRIWLFLAHCYLMKNPDLPRREELRIEVKGYYRPTLYDAMTGEIREVSCTHKDGRTRILETVYDHDSLLYALDEAPAPDRREERSTAEASARIQREERSPAEASAQNRLEEGALPEKEASAPVQTAKDSGIRLPDYVPFCLEEPNVCVLDMAESSLDGMKWEAPEEILRIDNAYRKKLGYPLRQEAFPQPWLMPEEDCGSHRISLRFTIRSEISIDHPVLALEQAAQTRLTLNGEAVSPEITGYYVDRSIQTVALPGLRAGENILIAEMPYHPRFHLEAMYLLGDFGVRAEGKNLCLTGQRRELAFGDFCVQGLPFYGGNLRYQIPLNVERDGDLEISAPQFRCPLIQVLLDGEIQGRIAFSPYTLKIRNVKAGRHVLELKAYGNRYNTFGALHNCNHTFAWKGHPDSYRTEGAEWAYEYQLHPQGILTTPKITVRGTVPITRRTQI</sequence>
<accession>A0A9D1EPP3</accession>
<dbReference type="AlphaFoldDB" id="A0A9D1EPP3"/>
<reference evidence="2" key="2">
    <citation type="journal article" date="2021" name="PeerJ">
        <title>Extensive microbial diversity within the chicken gut microbiome revealed by metagenomics and culture.</title>
        <authorList>
            <person name="Gilroy R."/>
            <person name="Ravi A."/>
            <person name="Getino M."/>
            <person name="Pursley I."/>
            <person name="Horton D.L."/>
            <person name="Alikhan N.F."/>
            <person name="Baker D."/>
            <person name="Gharbi K."/>
            <person name="Hall N."/>
            <person name="Watson M."/>
            <person name="Adriaenssens E.M."/>
            <person name="Foster-Nyarko E."/>
            <person name="Jarju S."/>
            <person name="Secka A."/>
            <person name="Antonio M."/>
            <person name="Oren A."/>
            <person name="Chaudhuri R.R."/>
            <person name="La Ragione R."/>
            <person name="Hildebrand F."/>
            <person name="Pallen M.J."/>
        </authorList>
    </citation>
    <scope>NUCLEOTIDE SEQUENCE</scope>
    <source>
        <strain evidence="2">CHK190-19873</strain>
    </source>
</reference>
<feature type="region of interest" description="Disordered" evidence="1">
    <location>
        <begin position="782"/>
        <end position="834"/>
    </location>
</feature>
<evidence type="ECO:0000313" key="2">
    <source>
        <dbReference type="EMBL" id="HIS29997.1"/>
    </source>
</evidence>
<feature type="compositionally biased region" description="Basic and acidic residues" evidence="1">
    <location>
        <begin position="785"/>
        <end position="794"/>
    </location>
</feature>
<protein>
    <submittedName>
        <fullName evidence="2">Uncharacterized protein</fullName>
    </submittedName>
</protein>